<proteinExistence type="predicted"/>
<feature type="compositionally biased region" description="Basic and acidic residues" evidence="1">
    <location>
        <begin position="147"/>
        <end position="157"/>
    </location>
</feature>
<reference evidence="3 4" key="1">
    <citation type="submission" date="2019-05" db="EMBL/GenBank/DDBJ databases">
        <title>Another draft genome of Portunus trituberculatus and its Hox gene families provides insights of decapod evolution.</title>
        <authorList>
            <person name="Jeong J.-H."/>
            <person name="Song I."/>
            <person name="Kim S."/>
            <person name="Choi T."/>
            <person name="Kim D."/>
            <person name="Ryu S."/>
            <person name="Kim W."/>
        </authorList>
    </citation>
    <scope>NUCLEOTIDE SEQUENCE [LARGE SCALE GENOMIC DNA]</scope>
    <source>
        <tissue evidence="3">Muscle</tissue>
    </source>
</reference>
<evidence type="ECO:0000313" key="4">
    <source>
        <dbReference type="Proteomes" id="UP000324222"/>
    </source>
</evidence>
<keyword evidence="4" id="KW-1185">Reference proteome</keyword>
<evidence type="ECO:0000256" key="1">
    <source>
        <dbReference type="SAM" id="MobiDB-lite"/>
    </source>
</evidence>
<dbReference type="EMBL" id="VSRR010017606">
    <property type="protein sequence ID" value="MPC60515.1"/>
    <property type="molecule type" value="Genomic_DNA"/>
</dbReference>
<feature type="region of interest" description="Disordered" evidence="1">
    <location>
        <begin position="136"/>
        <end position="157"/>
    </location>
</feature>
<feature type="transmembrane region" description="Helical" evidence="2">
    <location>
        <begin position="60"/>
        <end position="79"/>
    </location>
</feature>
<keyword evidence="2" id="KW-1133">Transmembrane helix</keyword>
<keyword evidence="2" id="KW-0812">Transmembrane</keyword>
<comment type="caution">
    <text evidence="3">The sequence shown here is derived from an EMBL/GenBank/DDBJ whole genome shotgun (WGS) entry which is preliminary data.</text>
</comment>
<gene>
    <name evidence="3" type="ORF">E2C01_054562</name>
</gene>
<evidence type="ECO:0000256" key="2">
    <source>
        <dbReference type="SAM" id="Phobius"/>
    </source>
</evidence>
<sequence>MLHQIRIPERIPSGTSDLAGCHSDCSALRFNFLYGTRDFYSGGRKKLTKRNFRRSFRKKFRSGLGCLSKLLFLYLLWVLEEMDCAGSKTHEYPVVLKGSSAESEEEPQEWTGLEGKVAVGRKAPEALWIGMKGEKGRRVKAYGLQSTEDKRKEDTAG</sequence>
<name>A0A5B7GT02_PORTR</name>
<evidence type="ECO:0000313" key="3">
    <source>
        <dbReference type="EMBL" id="MPC60515.1"/>
    </source>
</evidence>
<accession>A0A5B7GT02</accession>
<protein>
    <submittedName>
        <fullName evidence="3">Uncharacterized protein</fullName>
    </submittedName>
</protein>
<dbReference type="Proteomes" id="UP000324222">
    <property type="component" value="Unassembled WGS sequence"/>
</dbReference>
<dbReference type="AlphaFoldDB" id="A0A5B7GT02"/>
<keyword evidence="2" id="KW-0472">Membrane</keyword>
<organism evidence="3 4">
    <name type="scientific">Portunus trituberculatus</name>
    <name type="common">Swimming crab</name>
    <name type="synonym">Neptunus trituberculatus</name>
    <dbReference type="NCBI Taxonomy" id="210409"/>
    <lineage>
        <taxon>Eukaryota</taxon>
        <taxon>Metazoa</taxon>
        <taxon>Ecdysozoa</taxon>
        <taxon>Arthropoda</taxon>
        <taxon>Crustacea</taxon>
        <taxon>Multicrustacea</taxon>
        <taxon>Malacostraca</taxon>
        <taxon>Eumalacostraca</taxon>
        <taxon>Eucarida</taxon>
        <taxon>Decapoda</taxon>
        <taxon>Pleocyemata</taxon>
        <taxon>Brachyura</taxon>
        <taxon>Eubrachyura</taxon>
        <taxon>Portunoidea</taxon>
        <taxon>Portunidae</taxon>
        <taxon>Portuninae</taxon>
        <taxon>Portunus</taxon>
    </lineage>
</organism>